<comment type="caution">
    <text evidence="2">The sequence shown here is derived from an EMBL/GenBank/DDBJ whole genome shotgun (WGS) entry which is preliminary data.</text>
</comment>
<accession>A0A438IFQ8</accession>
<name>A0A438IFQ8_VITVI</name>
<gene>
    <name evidence="2" type="ORF">CK203_039077</name>
</gene>
<evidence type="ECO:0000313" key="3">
    <source>
        <dbReference type="Proteomes" id="UP000288805"/>
    </source>
</evidence>
<dbReference type="EMBL" id="QGNW01000113">
    <property type="protein sequence ID" value="RVW95586.1"/>
    <property type="molecule type" value="Genomic_DNA"/>
</dbReference>
<proteinExistence type="predicted"/>
<dbReference type="Proteomes" id="UP000288805">
    <property type="component" value="Unassembled WGS sequence"/>
</dbReference>
<organism evidence="2 3">
    <name type="scientific">Vitis vinifera</name>
    <name type="common">Grape</name>
    <dbReference type="NCBI Taxonomy" id="29760"/>
    <lineage>
        <taxon>Eukaryota</taxon>
        <taxon>Viridiplantae</taxon>
        <taxon>Streptophyta</taxon>
        <taxon>Embryophyta</taxon>
        <taxon>Tracheophyta</taxon>
        <taxon>Spermatophyta</taxon>
        <taxon>Magnoliopsida</taxon>
        <taxon>eudicotyledons</taxon>
        <taxon>Gunneridae</taxon>
        <taxon>Pentapetalae</taxon>
        <taxon>rosids</taxon>
        <taxon>Vitales</taxon>
        <taxon>Vitaceae</taxon>
        <taxon>Viteae</taxon>
        <taxon>Vitis</taxon>
    </lineage>
</organism>
<sequence length="104" mass="11698">MEKQRELGNDNGGKEPSSIWQSSGSSGSAEASVKLKSSRDVKKPPRGSTFFDRFKKLSSKGSQTTNLIQEPVTLERDSRPLLFKFNEVLELMLVCWVFMDNVMP</sequence>
<protein>
    <submittedName>
        <fullName evidence="2">Uncharacterized protein</fullName>
    </submittedName>
</protein>
<evidence type="ECO:0000313" key="2">
    <source>
        <dbReference type="EMBL" id="RVW95586.1"/>
    </source>
</evidence>
<feature type="compositionally biased region" description="Low complexity" evidence="1">
    <location>
        <begin position="17"/>
        <end position="32"/>
    </location>
</feature>
<dbReference type="AlphaFoldDB" id="A0A438IFQ8"/>
<evidence type="ECO:0000256" key="1">
    <source>
        <dbReference type="SAM" id="MobiDB-lite"/>
    </source>
</evidence>
<reference evidence="2 3" key="1">
    <citation type="journal article" date="2018" name="PLoS Genet.">
        <title>Population sequencing reveals clonal diversity and ancestral inbreeding in the grapevine cultivar Chardonnay.</title>
        <authorList>
            <person name="Roach M.J."/>
            <person name="Johnson D.L."/>
            <person name="Bohlmann J."/>
            <person name="van Vuuren H.J."/>
            <person name="Jones S.J."/>
            <person name="Pretorius I.S."/>
            <person name="Schmidt S.A."/>
            <person name="Borneman A.R."/>
        </authorList>
    </citation>
    <scope>NUCLEOTIDE SEQUENCE [LARGE SCALE GENOMIC DNA]</scope>
    <source>
        <strain evidence="3">cv. Chardonnay</strain>
        <tissue evidence="2">Leaf</tissue>
    </source>
</reference>
<feature type="region of interest" description="Disordered" evidence="1">
    <location>
        <begin position="1"/>
        <end position="49"/>
    </location>
</feature>